<proteinExistence type="predicted"/>
<accession>A0A2P5B3V5</accession>
<dbReference type="AlphaFoldDB" id="A0A2P5B3V5"/>
<keyword evidence="3" id="KW-1185">Reference proteome</keyword>
<dbReference type="Proteomes" id="UP000237105">
    <property type="component" value="Unassembled WGS sequence"/>
</dbReference>
<gene>
    <name evidence="2" type="ORF">PanWU01x14_273380</name>
</gene>
<reference evidence="3" key="1">
    <citation type="submission" date="2016-06" db="EMBL/GenBank/DDBJ databases">
        <title>Parallel loss of symbiosis genes in relatives of nitrogen-fixing non-legume Parasponia.</title>
        <authorList>
            <person name="Van Velzen R."/>
            <person name="Holmer R."/>
            <person name="Bu F."/>
            <person name="Rutten L."/>
            <person name="Van Zeijl A."/>
            <person name="Liu W."/>
            <person name="Santuari L."/>
            <person name="Cao Q."/>
            <person name="Sharma T."/>
            <person name="Shen D."/>
            <person name="Roswanjaya Y."/>
            <person name="Wardhani T."/>
            <person name="Kalhor M.S."/>
            <person name="Jansen J."/>
            <person name="Van den Hoogen J."/>
            <person name="Gungor B."/>
            <person name="Hartog M."/>
            <person name="Hontelez J."/>
            <person name="Verver J."/>
            <person name="Yang W.-C."/>
            <person name="Schijlen E."/>
            <person name="Repin R."/>
            <person name="Schilthuizen M."/>
            <person name="Schranz E."/>
            <person name="Heidstra R."/>
            <person name="Miyata K."/>
            <person name="Fedorova E."/>
            <person name="Kohlen W."/>
            <person name="Bisseling T."/>
            <person name="Smit S."/>
            <person name="Geurts R."/>
        </authorList>
    </citation>
    <scope>NUCLEOTIDE SEQUENCE [LARGE SCALE GENOMIC DNA]</scope>
    <source>
        <strain evidence="3">cv. WU1-14</strain>
    </source>
</reference>
<sequence length="160" mass="18086">TTAAAVLMHDPVLECLEKAEKVDGITKAFEDLEKAREEDKTTFILEKQQLFEDLAREKLAKEKLEEEVKELKKVASEYPERMKEATTEAVHKALEEFKATEVKEFEEKASDIASSTIIFNIFCEHPDFDFSILGEDVVELVQSWKEDAKKAGDDGASPST</sequence>
<evidence type="ECO:0000313" key="2">
    <source>
        <dbReference type="EMBL" id="PON43490.1"/>
    </source>
</evidence>
<name>A0A2P5B3V5_PARAD</name>
<evidence type="ECO:0000313" key="3">
    <source>
        <dbReference type="Proteomes" id="UP000237105"/>
    </source>
</evidence>
<organism evidence="2 3">
    <name type="scientific">Parasponia andersonii</name>
    <name type="common">Sponia andersonii</name>
    <dbReference type="NCBI Taxonomy" id="3476"/>
    <lineage>
        <taxon>Eukaryota</taxon>
        <taxon>Viridiplantae</taxon>
        <taxon>Streptophyta</taxon>
        <taxon>Embryophyta</taxon>
        <taxon>Tracheophyta</taxon>
        <taxon>Spermatophyta</taxon>
        <taxon>Magnoliopsida</taxon>
        <taxon>eudicotyledons</taxon>
        <taxon>Gunneridae</taxon>
        <taxon>Pentapetalae</taxon>
        <taxon>rosids</taxon>
        <taxon>fabids</taxon>
        <taxon>Rosales</taxon>
        <taxon>Cannabaceae</taxon>
        <taxon>Parasponia</taxon>
    </lineage>
</organism>
<feature type="coiled-coil region" evidence="1">
    <location>
        <begin position="47"/>
        <end position="81"/>
    </location>
</feature>
<dbReference type="EMBL" id="JXTB01000370">
    <property type="protein sequence ID" value="PON43490.1"/>
    <property type="molecule type" value="Genomic_DNA"/>
</dbReference>
<feature type="non-terminal residue" evidence="2">
    <location>
        <position position="1"/>
    </location>
</feature>
<keyword evidence="1" id="KW-0175">Coiled coil</keyword>
<keyword evidence="2" id="KW-0238">DNA-binding</keyword>
<protein>
    <submittedName>
        <fullName evidence="2">Winged helix-turn-helix DNA-binding domain containing protein</fullName>
    </submittedName>
</protein>
<evidence type="ECO:0000256" key="1">
    <source>
        <dbReference type="SAM" id="Coils"/>
    </source>
</evidence>
<comment type="caution">
    <text evidence="2">The sequence shown here is derived from an EMBL/GenBank/DDBJ whole genome shotgun (WGS) entry which is preliminary data.</text>
</comment>
<dbReference type="GO" id="GO:0003677">
    <property type="term" value="F:DNA binding"/>
    <property type="evidence" value="ECO:0007669"/>
    <property type="project" value="UniProtKB-KW"/>
</dbReference>